<keyword evidence="1" id="KW-0805">Transcription regulation</keyword>
<comment type="caution">
    <text evidence="4">The sequence shown here is derived from an EMBL/GenBank/DDBJ whole genome shotgun (WGS) entry which is preliminary data.</text>
</comment>
<dbReference type="Proteomes" id="UP001141806">
    <property type="component" value="Unassembled WGS sequence"/>
</dbReference>
<proteinExistence type="predicted"/>
<dbReference type="OrthoDB" id="752507at2759"/>
<dbReference type="GO" id="GO:0000981">
    <property type="term" value="F:DNA-binding transcription factor activity, RNA polymerase II-specific"/>
    <property type="evidence" value="ECO:0007669"/>
    <property type="project" value="TreeGrafter"/>
</dbReference>
<dbReference type="SUPFAM" id="SSF47459">
    <property type="entry name" value="HLH, helix-loop-helix DNA-binding domain"/>
    <property type="match status" value="1"/>
</dbReference>
<dbReference type="InterPro" id="IPR011598">
    <property type="entry name" value="bHLH_dom"/>
</dbReference>
<reference evidence="4" key="1">
    <citation type="journal article" date="2023" name="Plant J.">
        <title>The genome of the king protea, Protea cynaroides.</title>
        <authorList>
            <person name="Chang J."/>
            <person name="Duong T.A."/>
            <person name="Schoeman C."/>
            <person name="Ma X."/>
            <person name="Roodt D."/>
            <person name="Barker N."/>
            <person name="Li Z."/>
            <person name="Van de Peer Y."/>
            <person name="Mizrachi E."/>
        </authorList>
    </citation>
    <scope>NUCLEOTIDE SEQUENCE</scope>
    <source>
        <tissue evidence="4">Young leaves</tissue>
    </source>
</reference>
<keyword evidence="2" id="KW-0804">Transcription</keyword>
<sequence length="223" mass="25010">MKNCNASSSRLDRKTIERNRRMQMKGLCFKLASIIPRHYNSTKELSTQQDLLDHAASYINELKGKVEEIKVRKQQAMNILGINNDIRDTMSIGSNLPVLELRDMGHSLDVTLITGLNKNFMFNEVISVLSEEGAEVVNASFSVVGDKVFHSIHSQQQLVVGFVFRRSSLGQPPFSLPIMYLHMDPQRGGPIQAQSGQQSLAGNKASVGDIGVVRFRERRDDEH</sequence>
<keyword evidence="5" id="KW-1185">Reference proteome</keyword>
<dbReference type="SMART" id="SM00353">
    <property type="entry name" value="HLH"/>
    <property type="match status" value="1"/>
</dbReference>
<evidence type="ECO:0000259" key="3">
    <source>
        <dbReference type="PROSITE" id="PS50888"/>
    </source>
</evidence>
<name>A0A9Q0K120_9MAGN</name>
<evidence type="ECO:0000313" key="5">
    <source>
        <dbReference type="Proteomes" id="UP001141806"/>
    </source>
</evidence>
<dbReference type="InterPro" id="IPR015660">
    <property type="entry name" value="MASH1/Ascl1a-like"/>
</dbReference>
<dbReference type="PANTHER" id="PTHR13935">
    <property type="entry name" value="ACHAETE-SCUTE TRANSCRIPTION FACTOR-RELATED"/>
    <property type="match status" value="1"/>
</dbReference>
<dbReference type="GO" id="GO:0090575">
    <property type="term" value="C:RNA polymerase II transcription regulator complex"/>
    <property type="evidence" value="ECO:0007669"/>
    <property type="project" value="TreeGrafter"/>
</dbReference>
<gene>
    <name evidence="4" type="ORF">NE237_019794</name>
</gene>
<dbReference type="Pfam" id="PF00010">
    <property type="entry name" value="HLH"/>
    <property type="match status" value="1"/>
</dbReference>
<feature type="domain" description="BHLH" evidence="3">
    <location>
        <begin position="8"/>
        <end position="62"/>
    </location>
</feature>
<dbReference type="PROSITE" id="PS50888">
    <property type="entry name" value="BHLH"/>
    <property type="match status" value="1"/>
</dbReference>
<accession>A0A9Q0K120</accession>
<protein>
    <recommendedName>
        <fullName evidence="3">BHLH domain-containing protein</fullName>
    </recommendedName>
</protein>
<dbReference type="InterPro" id="IPR036638">
    <property type="entry name" value="HLH_DNA-bd_sf"/>
</dbReference>
<dbReference type="GO" id="GO:0000977">
    <property type="term" value="F:RNA polymerase II transcription regulatory region sequence-specific DNA binding"/>
    <property type="evidence" value="ECO:0007669"/>
    <property type="project" value="TreeGrafter"/>
</dbReference>
<evidence type="ECO:0000256" key="1">
    <source>
        <dbReference type="ARBA" id="ARBA00023015"/>
    </source>
</evidence>
<dbReference type="AlphaFoldDB" id="A0A9Q0K120"/>
<evidence type="ECO:0000256" key="2">
    <source>
        <dbReference type="ARBA" id="ARBA00023163"/>
    </source>
</evidence>
<dbReference type="PANTHER" id="PTHR13935:SF46">
    <property type="entry name" value="TRANSCRIPTION FACTOR BHLH167-RELATED"/>
    <property type="match status" value="1"/>
</dbReference>
<dbReference type="EMBL" id="JAMYWD010000009">
    <property type="protein sequence ID" value="KAJ4959884.1"/>
    <property type="molecule type" value="Genomic_DNA"/>
</dbReference>
<organism evidence="4 5">
    <name type="scientific">Protea cynaroides</name>
    <dbReference type="NCBI Taxonomy" id="273540"/>
    <lineage>
        <taxon>Eukaryota</taxon>
        <taxon>Viridiplantae</taxon>
        <taxon>Streptophyta</taxon>
        <taxon>Embryophyta</taxon>
        <taxon>Tracheophyta</taxon>
        <taxon>Spermatophyta</taxon>
        <taxon>Magnoliopsida</taxon>
        <taxon>Proteales</taxon>
        <taxon>Proteaceae</taxon>
        <taxon>Protea</taxon>
    </lineage>
</organism>
<dbReference type="GO" id="GO:0046983">
    <property type="term" value="F:protein dimerization activity"/>
    <property type="evidence" value="ECO:0007669"/>
    <property type="project" value="InterPro"/>
</dbReference>
<evidence type="ECO:0000313" key="4">
    <source>
        <dbReference type="EMBL" id="KAJ4959884.1"/>
    </source>
</evidence>
<dbReference type="Gene3D" id="4.10.280.10">
    <property type="entry name" value="Helix-loop-helix DNA-binding domain"/>
    <property type="match status" value="1"/>
</dbReference>